<feature type="domain" description="Tyrosine-protein kinase G-rich" evidence="8">
    <location>
        <begin position="440"/>
        <end position="519"/>
    </location>
</feature>
<keyword evidence="9" id="KW-0418">Kinase</keyword>
<protein>
    <submittedName>
        <fullName evidence="9">Putative tyrosine-protein kinase in cps region</fullName>
        <ecNumber evidence="9">2.7.10.-</ecNumber>
    </submittedName>
    <submittedName>
        <fullName evidence="10">Wzz/FepE/Etk N-terminal domain-containing protein</fullName>
    </submittedName>
</protein>
<dbReference type="GO" id="GO:0005886">
    <property type="term" value="C:plasma membrane"/>
    <property type="evidence" value="ECO:0007669"/>
    <property type="project" value="UniProtKB-SubCell"/>
</dbReference>
<proteinExistence type="predicted"/>
<evidence type="ECO:0000256" key="5">
    <source>
        <dbReference type="ARBA" id="ARBA00023136"/>
    </source>
</evidence>
<keyword evidence="9" id="KW-0808">Transferase</keyword>
<evidence type="ECO:0000256" key="2">
    <source>
        <dbReference type="ARBA" id="ARBA00022475"/>
    </source>
</evidence>
<accession>A0A173S3T1</accession>
<keyword evidence="2" id="KW-1003">Cell membrane</keyword>
<dbReference type="EMBL" id="JAQMPJ010000003">
    <property type="protein sequence ID" value="MDB9004452.1"/>
    <property type="molecule type" value="Genomic_DNA"/>
</dbReference>
<keyword evidence="4 6" id="KW-1133">Transmembrane helix</keyword>
<evidence type="ECO:0000256" key="1">
    <source>
        <dbReference type="ARBA" id="ARBA00004651"/>
    </source>
</evidence>
<dbReference type="EC" id="2.7.10.-" evidence="9"/>
<dbReference type="GO" id="GO:0004713">
    <property type="term" value="F:protein tyrosine kinase activity"/>
    <property type="evidence" value="ECO:0007669"/>
    <property type="project" value="TreeGrafter"/>
</dbReference>
<evidence type="ECO:0000313" key="10">
    <source>
        <dbReference type="EMBL" id="MDB9004452.1"/>
    </source>
</evidence>
<dbReference type="RefSeq" id="WP_009017832.1">
    <property type="nucleotide sequence ID" value="NZ_CACRUW010000019.1"/>
</dbReference>
<sequence length="531" mass="60916">MDTTIDKETISLRRIIVGYLHHWKLFLFFFILSTTLAIAYLVLYPTTYEIMARIQLQEDKELGSGSLGLGEAAGLMKSFGLGSGNGSSIMMDDELAKLLSNDLLTRMVTDLGLHVSYKRPYSYNYEMYENVPVLLTPDSLTNEHLSSRITFRINIDKQGKVRVDAKSDNKKEELFFDSLPADIDFEGNKFTLSYKNVDMRPYSQDVVVSPATWIAEDLAEELIIEEYSKSSNVIEFTYRDYETQRGMDMLNLLMNLYNKQESGAKKKEGLESITFLDSRIEGVISDLNKIESMIEQYKTKHKMTDIEFDVPFYAEQMKDLRSKIIEVEAQSRILVFMDEYIKDPRNKYNLVPSLLNSSEGGDKGNPIALYNEALLEREKILQTSKNDNPLIGKVNKQVDQLRASVFLSIENAKKSSSLTLLDLRSKEKAILDKMESVPSVEKEYVDFKRQQEIYQAVYLILLQKREEIALSINNQRDRARIIDAAFVKQRPVAPRKLFAVLGILAFTLILPVGVLFIKEQFIALKSEFNKR</sequence>
<dbReference type="InterPro" id="IPR003856">
    <property type="entry name" value="LPS_length_determ_N"/>
</dbReference>
<evidence type="ECO:0000313" key="9">
    <source>
        <dbReference type="EMBL" id="CUM84419.1"/>
    </source>
</evidence>
<dbReference type="InterPro" id="IPR032807">
    <property type="entry name" value="GNVR"/>
</dbReference>
<evidence type="ECO:0000259" key="7">
    <source>
        <dbReference type="Pfam" id="PF02706"/>
    </source>
</evidence>
<name>A0A173S3T1_PARDI</name>
<dbReference type="Proteomes" id="UP001210126">
    <property type="component" value="Unassembled WGS sequence"/>
</dbReference>
<organism evidence="9 11">
    <name type="scientific">Parabacteroides distasonis</name>
    <dbReference type="NCBI Taxonomy" id="823"/>
    <lineage>
        <taxon>Bacteria</taxon>
        <taxon>Pseudomonadati</taxon>
        <taxon>Bacteroidota</taxon>
        <taxon>Bacteroidia</taxon>
        <taxon>Bacteroidales</taxon>
        <taxon>Tannerellaceae</taxon>
        <taxon>Parabacteroides</taxon>
    </lineage>
</organism>
<evidence type="ECO:0000313" key="11">
    <source>
        <dbReference type="Proteomes" id="UP000095591"/>
    </source>
</evidence>
<evidence type="ECO:0000256" key="3">
    <source>
        <dbReference type="ARBA" id="ARBA00022692"/>
    </source>
</evidence>
<gene>
    <name evidence="9" type="ORF">ERS852429_00854</name>
    <name evidence="10" type="ORF">PN599_05505</name>
</gene>
<dbReference type="Pfam" id="PF13807">
    <property type="entry name" value="GNVR"/>
    <property type="match status" value="1"/>
</dbReference>
<dbReference type="InterPro" id="IPR050445">
    <property type="entry name" value="Bact_polysacc_biosynth/exp"/>
</dbReference>
<dbReference type="Proteomes" id="UP000095591">
    <property type="component" value="Unassembled WGS sequence"/>
</dbReference>
<feature type="transmembrane region" description="Helical" evidence="6">
    <location>
        <begin position="23"/>
        <end position="43"/>
    </location>
</feature>
<keyword evidence="3 6" id="KW-0812">Transmembrane</keyword>
<evidence type="ECO:0000256" key="6">
    <source>
        <dbReference type="SAM" id="Phobius"/>
    </source>
</evidence>
<dbReference type="PANTHER" id="PTHR32309:SF13">
    <property type="entry name" value="FERRIC ENTEROBACTIN TRANSPORT PROTEIN FEPE"/>
    <property type="match status" value="1"/>
</dbReference>
<dbReference type="PANTHER" id="PTHR32309">
    <property type="entry name" value="TYROSINE-PROTEIN KINASE"/>
    <property type="match status" value="1"/>
</dbReference>
<keyword evidence="5 6" id="KW-0472">Membrane</keyword>
<feature type="domain" description="Polysaccharide chain length determinant N-terminal" evidence="7">
    <location>
        <begin position="8"/>
        <end position="110"/>
    </location>
</feature>
<dbReference type="GeneID" id="93525232"/>
<dbReference type="EMBL" id="CYXP01000001">
    <property type="protein sequence ID" value="CUM84419.1"/>
    <property type="molecule type" value="Genomic_DNA"/>
</dbReference>
<evidence type="ECO:0000256" key="4">
    <source>
        <dbReference type="ARBA" id="ARBA00022989"/>
    </source>
</evidence>
<comment type="subcellular location">
    <subcellularLocation>
        <location evidence="1">Cell membrane</location>
        <topology evidence="1">Multi-pass membrane protein</topology>
    </subcellularLocation>
</comment>
<reference evidence="9 11" key="1">
    <citation type="submission" date="2015-09" db="EMBL/GenBank/DDBJ databases">
        <authorList>
            <consortium name="Pathogen Informatics"/>
        </authorList>
    </citation>
    <scope>NUCLEOTIDE SEQUENCE [LARGE SCALE GENOMIC DNA]</scope>
    <source>
        <strain evidence="9 11">2789STDY5608872</strain>
    </source>
</reference>
<evidence type="ECO:0000259" key="8">
    <source>
        <dbReference type="Pfam" id="PF13807"/>
    </source>
</evidence>
<dbReference type="Pfam" id="PF02706">
    <property type="entry name" value="Wzz"/>
    <property type="match status" value="1"/>
</dbReference>
<reference evidence="10" key="2">
    <citation type="submission" date="2023-01" db="EMBL/GenBank/DDBJ databases">
        <title>Human gut microbiome strain richness.</title>
        <authorList>
            <person name="Chen-Liaw A."/>
        </authorList>
    </citation>
    <scope>NUCLEOTIDE SEQUENCE</scope>
    <source>
        <strain evidence="10">RTP21484st1_E5_RTP21484_190118</strain>
    </source>
</reference>
<feature type="transmembrane region" description="Helical" evidence="6">
    <location>
        <begin position="497"/>
        <end position="517"/>
    </location>
</feature>
<dbReference type="AlphaFoldDB" id="A0A173S3T1"/>